<dbReference type="InterPro" id="IPR021278">
    <property type="entry name" value="ATP19"/>
</dbReference>
<dbReference type="Proteomes" id="UP000636479">
    <property type="component" value="Unassembled WGS sequence"/>
</dbReference>
<protein>
    <submittedName>
        <fullName evidence="3">Uncharacterized protein</fullName>
    </submittedName>
</protein>
<comment type="caution">
    <text evidence="3">The sequence shown here is derived from an EMBL/GenBank/DDBJ whole genome shotgun (WGS) entry which is preliminary data.</text>
</comment>
<feature type="compositionally biased region" description="Acidic residues" evidence="2">
    <location>
        <begin position="299"/>
        <end position="308"/>
    </location>
</feature>
<feature type="region of interest" description="Disordered" evidence="2">
    <location>
        <begin position="107"/>
        <end position="166"/>
    </location>
</feature>
<dbReference type="Pfam" id="PF11022">
    <property type="entry name" value="ATP19"/>
    <property type="match status" value="1"/>
</dbReference>
<feature type="coiled-coil region" evidence="1">
    <location>
        <begin position="178"/>
        <end position="205"/>
    </location>
</feature>
<evidence type="ECO:0000256" key="2">
    <source>
        <dbReference type="SAM" id="MobiDB-lite"/>
    </source>
</evidence>
<proteinExistence type="predicted"/>
<name>A0A8H6RZQ8_9AGAR</name>
<keyword evidence="1" id="KW-0175">Coiled coil</keyword>
<evidence type="ECO:0000256" key="1">
    <source>
        <dbReference type="SAM" id="Coils"/>
    </source>
</evidence>
<keyword evidence="4" id="KW-1185">Reference proteome</keyword>
<dbReference type="OrthoDB" id="3204900at2759"/>
<feature type="compositionally biased region" description="Low complexity" evidence="2">
    <location>
        <begin position="261"/>
        <end position="270"/>
    </location>
</feature>
<feature type="compositionally biased region" description="Polar residues" evidence="2">
    <location>
        <begin position="107"/>
        <end position="146"/>
    </location>
</feature>
<organism evidence="3 4">
    <name type="scientific">Mycena indigotica</name>
    <dbReference type="NCBI Taxonomy" id="2126181"/>
    <lineage>
        <taxon>Eukaryota</taxon>
        <taxon>Fungi</taxon>
        <taxon>Dikarya</taxon>
        <taxon>Basidiomycota</taxon>
        <taxon>Agaricomycotina</taxon>
        <taxon>Agaricomycetes</taxon>
        <taxon>Agaricomycetidae</taxon>
        <taxon>Agaricales</taxon>
        <taxon>Marasmiineae</taxon>
        <taxon>Mycenaceae</taxon>
        <taxon>Mycena</taxon>
    </lineage>
</organism>
<sequence>MTYTILGRAIPKQYLSMGTLATIAGVAVYSRSGKSAAPKSMDEAKNSVPLNAGSKEEEELYVSLLTLRFDYSFDEGGQYKNVYCRGGEGKTLLALITHVLQTAFATSSPTSSINHTTPTTPNARRSSSIVYNPPRSTQGPTRSHSVGGSLGRRRSAPPERSPAPVTLADRHKDLLEFIAQKEAKVLELRSQLAAHENELLQLKRKWERIVSRGFTSHNIPSVSGVNIETDSSITSPTNSGAMLDGIREGVQGVGRLIAAFSPTPYSTSESPTRHTHSTSSSTSGTSKSTRLSQSSTSSIEEESSCADDAEGQVLMVHDTGATPTMSPNPAFNVRRHQQHLPEQAPQAEEGLFDFAVANATSIHGATPASGWVGTVGKKWEELQRVPSVAKNTKRASLLFSDIASALQGVTVTSSSPSPSISSTSLLDDDSLGDAMLLQAPALTPAPVASLKLSARMVSNNHQQPQSLLPPANATSKPPEVATRRDDSDDEWNW</sequence>
<feature type="compositionally biased region" description="Low complexity" evidence="2">
    <location>
        <begin position="277"/>
        <end position="298"/>
    </location>
</feature>
<accession>A0A8H6RZQ8</accession>
<reference evidence="3" key="1">
    <citation type="submission" date="2020-05" db="EMBL/GenBank/DDBJ databases">
        <title>Mycena genomes resolve the evolution of fungal bioluminescence.</title>
        <authorList>
            <person name="Tsai I.J."/>
        </authorList>
    </citation>
    <scope>NUCLEOTIDE SEQUENCE</scope>
    <source>
        <strain evidence="3">171206Taipei</strain>
    </source>
</reference>
<evidence type="ECO:0000313" key="4">
    <source>
        <dbReference type="Proteomes" id="UP000636479"/>
    </source>
</evidence>
<dbReference type="EMBL" id="JACAZF010000016">
    <property type="protein sequence ID" value="KAF7289986.1"/>
    <property type="molecule type" value="Genomic_DNA"/>
</dbReference>
<evidence type="ECO:0000313" key="3">
    <source>
        <dbReference type="EMBL" id="KAF7289986.1"/>
    </source>
</evidence>
<feature type="region of interest" description="Disordered" evidence="2">
    <location>
        <begin position="261"/>
        <end position="308"/>
    </location>
</feature>
<dbReference type="GeneID" id="59352675"/>
<dbReference type="AlphaFoldDB" id="A0A8H6RZQ8"/>
<feature type="region of interest" description="Disordered" evidence="2">
    <location>
        <begin position="455"/>
        <end position="493"/>
    </location>
</feature>
<feature type="compositionally biased region" description="Polar residues" evidence="2">
    <location>
        <begin position="456"/>
        <end position="466"/>
    </location>
</feature>
<gene>
    <name evidence="3" type="ORF">MIND_01373900</name>
</gene>
<dbReference type="RefSeq" id="XP_037213715.1">
    <property type="nucleotide sequence ID" value="XM_037370159.1"/>
</dbReference>